<organism evidence="3 4">
    <name type="scientific">Populibacterium corticicola</name>
    <dbReference type="NCBI Taxonomy" id="1812826"/>
    <lineage>
        <taxon>Bacteria</taxon>
        <taxon>Bacillati</taxon>
        <taxon>Actinomycetota</taxon>
        <taxon>Actinomycetes</taxon>
        <taxon>Micrococcales</taxon>
        <taxon>Jonesiaceae</taxon>
        <taxon>Populibacterium</taxon>
    </lineage>
</organism>
<keyword evidence="4" id="KW-1185">Reference proteome</keyword>
<evidence type="ECO:0000256" key="1">
    <source>
        <dbReference type="SAM" id="Phobius"/>
    </source>
</evidence>
<evidence type="ECO:0000313" key="4">
    <source>
        <dbReference type="Proteomes" id="UP001597391"/>
    </source>
</evidence>
<reference evidence="4" key="1">
    <citation type="journal article" date="2019" name="Int. J. Syst. Evol. Microbiol.">
        <title>The Global Catalogue of Microorganisms (GCM) 10K type strain sequencing project: providing services to taxonomists for standard genome sequencing and annotation.</title>
        <authorList>
            <consortium name="The Broad Institute Genomics Platform"/>
            <consortium name="The Broad Institute Genome Sequencing Center for Infectious Disease"/>
            <person name="Wu L."/>
            <person name="Ma J."/>
        </authorList>
    </citation>
    <scope>NUCLEOTIDE SEQUENCE [LARGE SCALE GENOMIC DNA]</scope>
    <source>
        <strain evidence="4">KCTC 33576</strain>
    </source>
</reference>
<gene>
    <name evidence="3" type="ORF">ACFSYH_10385</name>
</gene>
<dbReference type="RefSeq" id="WP_377466903.1">
    <property type="nucleotide sequence ID" value="NZ_JBHUOP010000004.1"/>
</dbReference>
<name>A0ABW5XF54_9MICO</name>
<feature type="domain" description="Putative Flp pilus-assembly TadG-like N-terminal" evidence="2">
    <location>
        <begin position="16"/>
        <end position="58"/>
    </location>
</feature>
<comment type="caution">
    <text evidence="3">The sequence shown here is derived from an EMBL/GenBank/DDBJ whole genome shotgun (WGS) entry which is preliminary data.</text>
</comment>
<dbReference type="InterPro" id="IPR028087">
    <property type="entry name" value="Tad_N"/>
</dbReference>
<dbReference type="Proteomes" id="UP001597391">
    <property type="component" value="Unassembled WGS sequence"/>
</dbReference>
<keyword evidence="1" id="KW-1133">Transmembrane helix</keyword>
<evidence type="ECO:0000259" key="2">
    <source>
        <dbReference type="Pfam" id="PF13400"/>
    </source>
</evidence>
<dbReference type="Pfam" id="PF13400">
    <property type="entry name" value="Tad"/>
    <property type="match status" value="1"/>
</dbReference>
<keyword evidence="1" id="KW-0472">Membrane</keyword>
<dbReference type="EMBL" id="JBHUOP010000004">
    <property type="protein sequence ID" value="MFD2840976.1"/>
    <property type="molecule type" value="Genomic_DNA"/>
</dbReference>
<proteinExistence type="predicted"/>
<feature type="transmembrane region" description="Helical" evidence="1">
    <location>
        <begin position="20"/>
        <end position="44"/>
    </location>
</feature>
<accession>A0ABW5XF54</accession>
<sequence length="163" mass="17284">MSDRFRGFRNARGEDGNILFLGLGVALVALLLIAGIAHVGALYLDKKRLAYVADGAALVYSDTATRNAYIGNFTDGEGNEGQERENQDPLTAARKYAVYVAGEYGLTRVSVAATEEGADLAIYATALASSMVGTADDSAPGRFVRLQEFATARNVTGIRQSAQ</sequence>
<protein>
    <submittedName>
        <fullName evidence="3">Pilus assembly protein TadG-related protein</fullName>
    </submittedName>
</protein>
<keyword evidence="1" id="KW-0812">Transmembrane</keyword>
<evidence type="ECO:0000313" key="3">
    <source>
        <dbReference type="EMBL" id="MFD2840976.1"/>
    </source>
</evidence>